<dbReference type="Pfam" id="PF07813">
    <property type="entry name" value="LTXXQ"/>
    <property type="match status" value="1"/>
</dbReference>
<dbReference type="STRING" id="658167.SAMN04488135_114121"/>
<dbReference type="InterPro" id="IPR012899">
    <property type="entry name" value="LTXXQ"/>
</dbReference>
<dbReference type="GO" id="GO:0042597">
    <property type="term" value="C:periplasmic space"/>
    <property type="evidence" value="ECO:0007669"/>
    <property type="project" value="InterPro"/>
</dbReference>
<name>A0A1M5ZGV8_9BURK</name>
<sequence length="92" mass="10331">MLYNIKLSNDQKASIDRLCERAAPQFRKALQDALALRERTSSAPADEGRARDLAQATVDAIARVIMLKARIDSEILAVLTPEQRKAWPSRRV</sequence>
<dbReference type="Proteomes" id="UP000184226">
    <property type="component" value="Unassembled WGS sequence"/>
</dbReference>
<dbReference type="RefSeq" id="WP_073107393.1">
    <property type="nucleotide sequence ID" value="NZ_FQXE01000014.1"/>
</dbReference>
<proteinExistence type="predicted"/>
<dbReference type="Gene3D" id="1.20.120.1490">
    <property type="match status" value="1"/>
</dbReference>
<protein>
    <submittedName>
        <fullName evidence="1">LTXXQ motif family protein</fullName>
    </submittedName>
</protein>
<reference evidence="1 2" key="1">
    <citation type="submission" date="2016-11" db="EMBL/GenBank/DDBJ databases">
        <authorList>
            <person name="Jaros S."/>
            <person name="Januszkiewicz K."/>
            <person name="Wedrychowicz H."/>
        </authorList>
    </citation>
    <scope>NUCLEOTIDE SEQUENCE [LARGE SCALE GENOMIC DNA]</scope>
    <source>
        <strain evidence="1 2">CGMCC 1.10190</strain>
    </source>
</reference>
<keyword evidence="2" id="KW-1185">Reference proteome</keyword>
<dbReference type="AlphaFoldDB" id="A0A1M5ZGV8"/>
<gene>
    <name evidence="1" type="ORF">SAMN04488135_114121</name>
</gene>
<dbReference type="EMBL" id="FQXE01000014">
    <property type="protein sequence ID" value="SHI23143.1"/>
    <property type="molecule type" value="Genomic_DNA"/>
</dbReference>
<evidence type="ECO:0000313" key="2">
    <source>
        <dbReference type="Proteomes" id="UP000184226"/>
    </source>
</evidence>
<accession>A0A1M5ZGV8</accession>
<organism evidence="1 2">
    <name type="scientific">Pollutimonas bauzanensis</name>
    <dbReference type="NCBI Taxonomy" id="658167"/>
    <lineage>
        <taxon>Bacteria</taxon>
        <taxon>Pseudomonadati</taxon>
        <taxon>Pseudomonadota</taxon>
        <taxon>Betaproteobacteria</taxon>
        <taxon>Burkholderiales</taxon>
        <taxon>Alcaligenaceae</taxon>
        <taxon>Pollutimonas</taxon>
    </lineage>
</organism>
<evidence type="ECO:0000313" key="1">
    <source>
        <dbReference type="EMBL" id="SHI23143.1"/>
    </source>
</evidence>